<organism evidence="3 4">
    <name type="scientific">Kazachstania africana (strain ATCC 22294 / BCRC 22015 / CBS 2517 / CECT 1963 / NBRC 1671 / NRRL Y-8276)</name>
    <name type="common">Yeast</name>
    <name type="synonym">Kluyveromyces africanus</name>
    <dbReference type="NCBI Taxonomy" id="1071382"/>
    <lineage>
        <taxon>Eukaryota</taxon>
        <taxon>Fungi</taxon>
        <taxon>Dikarya</taxon>
        <taxon>Ascomycota</taxon>
        <taxon>Saccharomycotina</taxon>
        <taxon>Saccharomycetes</taxon>
        <taxon>Saccharomycetales</taxon>
        <taxon>Saccharomycetaceae</taxon>
        <taxon>Kazachstania</taxon>
    </lineage>
</organism>
<dbReference type="InParanoid" id="H2AW74"/>
<feature type="region of interest" description="Disordered" evidence="2">
    <location>
        <begin position="372"/>
        <end position="428"/>
    </location>
</feature>
<evidence type="ECO:0000313" key="4">
    <source>
        <dbReference type="Proteomes" id="UP000005220"/>
    </source>
</evidence>
<dbReference type="EMBL" id="HE650826">
    <property type="protein sequence ID" value="CCF58624.1"/>
    <property type="molecule type" value="Genomic_DNA"/>
</dbReference>
<sequence>MNGINSSMDGVRNNEINDIYQQTRNDLFILRAYKIIADNPTLNLNHIQSAMVTKFINDDVKKNKAKKISIHPQYAKTFNKIAKIYNSFVIHGIFNDGTNNSTTSKQPIEFFNRFQQILKEIENDFSISPYNKYFLRINDNLYQIKDDVDLQDDQFWNLLSNKILNFYNQKTGKLINQGRRKYNRKSVVTPESTENNKTNDDNFLNNFLDDSALLKKLQDGSSNGSSNSSNTNNNNNNPASGNGTFNSRSLSGYYTQPTSPGLSSSFPFTLSSADEDLLNNTLNINGTSGKKRSLSAFHLDNLGNENTENSVSDDILKFTNIAKKQKVDSSTVFENVENDLVSIVNNTKKDQLLESIEGELLKDGASYNTNKLKDIEKMPTTNSSTDGSDMQRQLTSDLTNNASNTTGTTDGSSVRDRTTLTSSSSIATDAMNEMQVTYKMMVNEKEKQIQRLESELESQRQETLWLRKLLIEDMGFVRNYLQDIKRR</sequence>
<proteinExistence type="predicted"/>
<protein>
    <submittedName>
        <fullName evidence="3">Uncharacterized protein</fullName>
    </submittedName>
</protein>
<dbReference type="KEGG" id="kaf:KAFR_0F00270"/>
<name>H2AW74_KAZAF</name>
<evidence type="ECO:0000313" key="3">
    <source>
        <dbReference type="EMBL" id="CCF58624.1"/>
    </source>
</evidence>
<gene>
    <name evidence="3" type="primary">KAFR0F00270</name>
    <name evidence="3" type="ORF">KAFR_0F00270</name>
</gene>
<dbReference type="AlphaFoldDB" id="H2AW74"/>
<evidence type="ECO:0000256" key="1">
    <source>
        <dbReference type="SAM" id="Coils"/>
    </source>
</evidence>
<dbReference type="OrthoDB" id="4070640at2759"/>
<feature type="coiled-coil region" evidence="1">
    <location>
        <begin position="435"/>
        <end position="462"/>
    </location>
</feature>
<accession>H2AW74</accession>
<dbReference type="HOGENOM" id="CLU_023702_0_0_1"/>
<keyword evidence="1" id="KW-0175">Coiled coil</keyword>
<dbReference type="Proteomes" id="UP000005220">
    <property type="component" value="Chromosome 6"/>
</dbReference>
<evidence type="ECO:0000256" key="2">
    <source>
        <dbReference type="SAM" id="MobiDB-lite"/>
    </source>
</evidence>
<feature type="region of interest" description="Disordered" evidence="2">
    <location>
        <begin position="218"/>
        <end position="258"/>
    </location>
</feature>
<dbReference type="GeneID" id="13884092"/>
<feature type="region of interest" description="Disordered" evidence="2">
    <location>
        <begin position="181"/>
        <end position="202"/>
    </location>
</feature>
<feature type="compositionally biased region" description="Low complexity" evidence="2">
    <location>
        <begin position="220"/>
        <end position="243"/>
    </location>
</feature>
<reference evidence="3 4" key="1">
    <citation type="journal article" date="2011" name="Proc. Natl. Acad. Sci. U.S.A.">
        <title>Evolutionary erosion of yeast sex chromosomes by mating-type switching accidents.</title>
        <authorList>
            <person name="Gordon J.L."/>
            <person name="Armisen D."/>
            <person name="Proux-Wera E."/>
            <person name="Oheigeartaigh S.S."/>
            <person name="Byrne K.P."/>
            <person name="Wolfe K.H."/>
        </authorList>
    </citation>
    <scope>NUCLEOTIDE SEQUENCE [LARGE SCALE GENOMIC DNA]</scope>
    <source>
        <strain evidence="4">ATCC 22294 / BCRC 22015 / CBS 2517 / CECT 1963 / NBRC 1671 / NRRL Y-8276</strain>
    </source>
</reference>
<keyword evidence="4" id="KW-1185">Reference proteome</keyword>
<dbReference type="RefSeq" id="XP_003957759.1">
    <property type="nucleotide sequence ID" value="XM_003957710.1"/>
</dbReference>
<feature type="compositionally biased region" description="Polar residues" evidence="2">
    <location>
        <begin position="244"/>
        <end position="258"/>
    </location>
</feature>
<dbReference type="eggNOG" id="ENOG502QU4I">
    <property type="taxonomic scope" value="Eukaryota"/>
</dbReference>
<feature type="compositionally biased region" description="Polar residues" evidence="2">
    <location>
        <begin position="379"/>
        <end position="412"/>
    </location>
</feature>